<feature type="compositionally biased region" description="Pro residues" evidence="1">
    <location>
        <begin position="107"/>
        <end position="118"/>
    </location>
</feature>
<sequence length="297" mass="32115">MITMPCLRGSLASSDACFSNRARDAVGILHRSLDFAQSSHVQDAFVIAVEAQARERLERLSALKRIKPVDITKLCHQLSKENPEPELNGFLENSPIYVTSYPPPTGAGPVPCTTPPSKPSSAPGSVKKSPLSNGHAQSQVEDQPEEIELKQELKSSEDSTSTVTPSKEEKLASEFGGPGRRASSPFSNGRTEVLIGQDVPQSAGEKVKTTALVENKSVTATPPDCVTRCGDTNLKLRAEALLLFEERREVTLVQPGLEGAHTGSFCLQTVTMKIHLLGWKIPVTIQRPIGVGFWLHS</sequence>
<dbReference type="Proteomes" id="UP000466442">
    <property type="component" value="Unassembled WGS sequence"/>
</dbReference>
<gene>
    <name evidence="2" type="ORF">GE061_012489</name>
</gene>
<accession>A0A8S9XSE8</accession>
<feature type="region of interest" description="Disordered" evidence="1">
    <location>
        <begin position="107"/>
        <end position="188"/>
    </location>
</feature>
<evidence type="ECO:0000313" key="2">
    <source>
        <dbReference type="EMBL" id="KAF6211972.1"/>
    </source>
</evidence>
<dbReference type="AlphaFoldDB" id="A0A8S9XSE8"/>
<reference evidence="2" key="1">
    <citation type="journal article" date="2021" name="Mol. Ecol. Resour.">
        <title>Apolygus lucorum genome provides insights into omnivorousness and mesophyll feeding.</title>
        <authorList>
            <person name="Liu Y."/>
            <person name="Liu H."/>
            <person name="Wang H."/>
            <person name="Huang T."/>
            <person name="Liu B."/>
            <person name="Yang B."/>
            <person name="Yin L."/>
            <person name="Li B."/>
            <person name="Zhang Y."/>
            <person name="Zhang S."/>
            <person name="Jiang F."/>
            <person name="Zhang X."/>
            <person name="Ren Y."/>
            <person name="Wang B."/>
            <person name="Wang S."/>
            <person name="Lu Y."/>
            <person name="Wu K."/>
            <person name="Fan W."/>
            <person name="Wang G."/>
        </authorList>
    </citation>
    <scope>NUCLEOTIDE SEQUENCE</scope>
    <source>
        <strain evidence="2">12Hb</strain>
    </source>
</reference>
<dbReference type="EMBL" id="WIXP02000004">
    <property type="protein sequence ID" value="KAF6211972.1"/>
    <property type="molecule type" value="Genomic_DNA"/>
</dbReference>
<evidence type="ECO:0000313" key="3">
    <source>
        <dbReference type="Proteomes" id="UP000466442"/>
    </source>
</evidence>
<comment type="caution">
    <text evidence="2">The sequence shown here is derived from an EMBL/GenBank/DDBJ whole genome shotgun (WGS) entry which is preliminary data.</text>
</comment>
<feature type="compositionally biased region" description="Basic and acidic residues" evidence="1">
    <location>
        <begin position="147"/>
        <end position="157"/>
    </location>
</feature>
<dbReference type="OrthoDB" id="43580at2759"/>
<feature type="compositionally biased region" description="Polar residues" evidence="1">
    <location>
        <begin position="130"/>
        <end position="141"/>
    </location>
</feature>
<organism evidence="2 3">
    <name type="scientific">Apolygus lucorum</name>
    <name type="common">Small green plant bug</name>
    <name type="synonym">Lygocoris lucorum</name>
    <dbReference type="NCBI Taxonomy" id="248454"/>
    <lineage>
        <taxon>Eukaryota</taxon>
        <taxon>Metazoa</taxon>
        <taxon>Ecdysozoa</taxon>
        <taxon>Arthropoda</taxon>
        <taxon>Hexapoda</taxon>
        <taxon>Insecta</taxon>
        <taxon>Pterygota</taxon>
        <taxon>Neoptera</taxon>
        <taxon>Paraneoptera</taxon>
        <taxon>Hemiptera</taxon>
        <taxon>Heteroptera</taxon>
        <taxon>Panheteroptera</taxon>
        <taxon>Cimicomorpha</taxon>
        <taxon>Miridae</taxon>
        <taxon>Mirini</taxon>
        <taxon>Apolygus</taxon>
    </lineage>
</organism>
<keyword evidence="3" id="KW-1185">Reference proteome</keyword>
<protein>
    <submittedName>
        <fullName evidence="2">Uncharacterized protein</fullName>
    </submittedName>
</protein>
<name>A0A8S9XSE8_APOLU</name>
<proteinExistence type="predicted"/>
<evidence type="ECO:0000256" key="1">
    <source>
        <dbReference type="SAM" id="MobiDB-lite"/>
    </source>
</evidence>